<comment type="similarity">
    <text evidence="2">Belongs to the HAD-like hydrolase superfamily. CbbY/CbbZ/Gph/YieH family.</text>
</comment>
<organism evidence="5 6">
    <name type="scientific">Caulobacter mirabilis</name>
    <dbReference type="NCBI Taxonomy" id="69666"/>
    <lineage>
        <taxon>Bacteria</taxon>
        <taxon>Pseudomonadati</taxon>
        <taxon>Pseudomonadota</taxon>
        <taxon>Alphaproteobacteria</taxon>
        <taxon>Caulobacterales</taxon>
        <taxon>Caulobacteraceae</taxon>
        <taxon>Caulobacter</taxon>
    </lineage>
</organism>
<protein>
    <submittedName>
        <fullName evidence="5">Haloacid dehalogenase</fullName>
    </submittedName>
</protein>
<evidence type="ECO:0000256" key="2">
    <source>
        <dbReference type="ARBA" id="ARBA00006171"/>
    </source>
</evidence>
<dbReference type="KEGG" id="cmb:CSW64_01455"/>
<dbReference type="SUPFAM" id="SSF56784">
    <property type="entry name" value="HAD-like"/>
    <property type="match status" value="1"/>
</dbReference>
<gene>
    <name evidence="5" type="ORF">CSW64_01455</name>
</gene>
<dbReference type="RefSeq" id="WP_099620425.1">
    <property type="nucleotide sequence ID" value="NZ_CP024201.1"/>
</dbReference>
<dbReference type="OrthoDB" id="9793014at2"/>
<dbReference type="Pfam" id="PF00702">
    <property type="entry name" value="Hydrolase"/>
    <property type="match status" value="1"/>
</dbReference>
<dbReference type="Proteomes" id="UP000228945">
    <property type="component" value="Chromosome"/>
</dbReference>
<dbReference type="GO" id="GO:0046872">
    <property type="term" value="F:metal ion binding"/>
    <property type="evidence" value="ECO:0007669"/>
    <property type="project" value="UniProtKB-KW"/>
</dbReference>
<name>A0A2D2AT26_9CAUL</name>
<dbReference type="InterPro" id="IPR051600">
    <property type="entry name" value="Beta-PGM-like"/>
</dbReference>
<sequence>MRVFEAVIFDCDGVLVDSEALGVEVELEHLAGAGLVYSRADYMRRFMGLSLAAAREAIDADARERLGRPLRPGFHDDLIEDYRRVYRERLTEVAGCATAVAALRLPRAVASSAGVSDLFAKLTMTGLLPAFDPHVYSADLVARAKPHPDVFLYAAERLGVAPGACLVIEDSVNGVRAARAAGMAVWGFAGGGHMDEAAVARLRDAGADTIMATWAEAADRFAAF</sequence>
<keyword evidence="4" id="KW-0460">Magnesium</keyword>
<evidence type="ECO:0000256" key="1">
    <source>
        <dbReference type="ARBA" id="ARBA00001946"/>
    </source>
</evidence>
<dbReference type="GO" id="GO:0003824">
    <property type="term" value="F:catalytic activity"/>
    <property type="evidence" value="ECO:0007669"/>
    <property type="project" value="UniProtKB-ARBA"/>
</dbReference>
<dbReference type="Gene3D" id="1.10.150.240">
    <property type="entry name" value="Putative phosphatase, domain 2"/>
    <property type="match status" value="1"/>
</dbReference>
<keyword evidence="3" id="KW-0479">Metal-binding</keyword>
<dbReference type="PANTHER" id="PTHR46193:SF10">
    <property type="entry name" value="6-PHOSPHOGLUCONATE PHOSPHATASE"/>
    <property type="match status" value="1"/>
</dbReference>
<dbReference type="AlphaFoldDB" id="A0A2D2AT26"/>
<dbReference type="InterPro" id="IPR023198">
    <property type="entry name" value="PGP-like_dom2"/>
</dbReference>
<dbReference type="InterPro" id="IPR006439">
    <property type="entry name" value="HAD-SF_hydro_IA"/>
</dbReference>
<dbReference type="NCBIfam" id="TIGR01509">
    <property type="entry name" value="HAD-SF-IA-v3"/>
    <property type="match status" value="1"/>
</dbReference>
<evidence type="ECO:0000256" key="4">
    <source>
        <dbReference type="ARBA" id="ARBA00022842"/>
    </source>
</evidence>
<keyword evidence="6" id="KW-1185">Reference proteome</keyword>
<dbReference type="SFLD" id="SFLDG01129">
    <property type="entry name" value="C1.5:_HAD__Beta-PGM__Phosphata"/>
    <property type="match status" value="1"/>
</dbReference>
<accession>A0A2D2AT26</accession>
<comment type="cofactor">
    <cofactor evidence="1">
        <name>Mg(2+)</name>
        <dbReference type="ChEBI" id="CHEBI:18420"/>
    </cofactor>
</comment>
<reference evidence="5 6" key="1">
    <citation type="submission" date="2017-10" db="EMBL/GenBank/DDBJ databases">
        <title>Genome sequence of Caulobacter mirabilis FWC38.</title>
        <authorList>
            <person name="Fiebig A."/>
            <person name="Crosson S."/>
        </authorList>
    </citation>
    <scope>NUCLEOTIDE SEQUENCE [LARGE SCALE GENOMIC DNA]</scope>
    <source>
        <strain evidence="5 6">FWC 38</strain>
    </source>
</reference>
<dbReference type="PANTHER" id="PTHR46193">
    <property type="entry name" value="6-PHOSPHOGLUCONATE PHOSPHATASE"/>
    <property type="match status" value="1"/>
</dbReference>
<evidence type="ECO:0000313" key="5">
    <source>
        <dbReference type="EMBL" id="ATQ41168.1"/>
    </source>
</evidence>
<dbReference type="SFLD" id="SFLDG01135">
    <property type="entry name" value="C1.5.6:_HAD__Beta-PGM__Phospha"/>
    <property type="match status" value="1"/>
</dbReference>
<dbReference type="PRINTS" id="PR00413">
    <property type="entry name" value="HADHALOGNASE"/>
</dbReference>
<dbReference type="Gene3D" id="3.40.50.1000">
    <property type="entry name" value="HAD superfamily/HAD-like"/>
    <property type="match status" value="1"/>
</dbReference>
<dbReference type="SFLD" id="SFLDS00003">
    <property type="entry name" value="Haloacid_Dehalogenase"/>
    <property type="match status" value="1"/>
</dbReference>
<dbReference type="EMBL" id="CP024201">
    <property type="protein sequence ID" value="ATQ41168.1"/>
    <property type="molecule type" value="Genomic_DNA"/>
</dbReference>
<evidence type="ECO:0000256" key="3">
    <source>
        <dbReference type="ARBA" id="ARBA00022723"/>
    </source>
</evidence>
<dbReference type="InterPro" id="IPR023214">
    <property type="entry name" value="HAD_sf"/>
</dbReference>
<dbReference type="InterPro" id="IPR036412">
    <property type="entry name" value="HAD-like_sf"/>
</dbReference>
<proteinExistence type="inferred from homology"/>
<evidence type="ECO:0000313" key="6">
    <source>
        <dbReference type="Proteomes" id="UP000228945"/>
    </source>
</evidence>